<comment type="caution">
    <text evidence="1">The sequence shown here is derived from an EMBL/GenBank/DDBJ whole genome shotgun (WGS) entry which is preliminary data.</text>
</comment>
<evidence type="ECO:0000313" key="1">
    <source>
        <dbReference type="EMBL" id="KKM93692.1"/>
    </source>
</evidence>
<dbReference type="EMBL" id="LAZR01006231">
    <property type="protein sequence ID" value="KKM93692.1"/>
    <property type="molecule type" value="Genomic_DNA"/>
</dbReference>
<sequence>MSEITDLFEAAFRPLEEVVREYIENAIESKDKQTLWALKEIAEGRKP</sequence>
<dbReference type="AlphaFoldDB" id="A0A0F9PK84"/>
<reference evidence="1" key="1">
    <citation type="journal article" date="2015" name="Nature">
        <title>Complex archaea that bridge the gap between prokaryotes and eukaryotes.</title>
        <authorList>
            <person name="Spang A."/>
            <person name="Saw J.H."/>
            <person name="Jorgensen S.L."/>
            <person name="Zaremba-Niedzwiedzka K."/>
            <person name="Martijn J."/>
            <person name="Lind A.E."/>
            <person name="van Eijk R."/>
            <person name="Schleper C."/>
            <person name="Guy L."/>
            <person name="Ettema T.J."/>
        </authorList>
    </citation>
    <scope>NUCLEOTIDE SEQUENCE</scope>
</reference>
<proteinExistence type="predicted"/>
<gene>
    <name evidence="1" type="ORF">LCGC14_1205780</name>
</gene>
<accession>A0A0F9PK84</accession>
<organism evidence="1">
    <name type="scientific">marine sediment metagenome</name>
    <dbReference type="NCBI Taxonomy" id="412755"/>
    <lineage>
        <taxon>unclassified sequences</taxon>
        <taxon>metagenomes</taxon>
        <taxon>ecological metagenomes</taxon>
    </lineage>
</organism>
<protein>
    <submittedName>
        <fullName evidence="1">Uncharacterized protein</fullName>
    </submittedName>
</protein>
<name>A0A0F9PK84_9ZZZZ</name>